<dbReference type="Gene3D" id="1.10.510.10">
    <property type="entry name" value="Transferase(Phosphotransferase) domain 1"/>
    <property type="match status" value="1"/>
</dbReference>
<dbReference type="PANTHER" id="PTHR38248:SF2">
    <property type="entry name" value="FUNK1 11"/>
    <property type="match status" value="1"/>
</dbReference>
<protein>
    <recommendedName>
        <fullName evidence="1">Fungal-type protein kinase domain-containing protein</fullName>
    </recommendedName>
</protein>
<dbReference type="AlphaFoldDB" id="A0A0C3QC07"/>
<dbReference type="PANTHER" id="PTHR38248">
    <property type="entry name" value="FUNK1 6"/>
    <property type="match status" value="1"/>
</dbReference>
<evidence type="ECO:0000313" key="2">
    <source>
        <dbReference type="EMBL" id="KIO21994.1"/>
    </source>
</evidence>
<reference evidence="2 3" key="1">
    <citation type="submission" date="2014-04" db="EMBL/GenBank/DDBJ databases">
        <authorList>
            <consortium name="DOE Joint Genome Institute"/>
            <person name="Kuo A."/>
            <person name="Girlanda M."/>
            <person name="Perotto S."/>
            <person name="Kohler A."/>
            <person name="Nagy L.G."/>
            <person name="Floudas D."/>
            <person name="Copeland A."/>
            <person name="Barry K.W."/>
            <person name="Cichocki N."/>
            <person name="Veneault-Fourrey C."/>
            <person name="LaButti K."/>
            <person name="Lindquist E.A."/>
            <person name="Lipzen A."/>
            <person name="Lundell T."/>
            <person name="Morin E."/>
            <person name="Murat C."/>
            <person name="Sun H."/>
            <person name="Tunlid A."/>
            <person name="Henrissat B."/>
            <person name="Grigoriev I.V."/>
            <person name="Hibbett D.S."/>
            <person name="Martin F."/>
            <person name="Nordberg H.P."/>
            <person name="Cantor M.N."/>
            <person name="Hua S.X."/>
        </authorList>
    </citation>
    <scope>NUCLEOTIDE SEQUENCE [LARGE SCALE GENOMIC DNA]</scope>
    <source>
        <strain evidence="2 3">MUT 4182</strain>
    </source>
</reference>
<evidence type="ECO:0000313" key="3">
    <source>
        <dbReference type="Proteomes" id="UP000054248"/>
    </source>
</evidence>
<dbReference type="SUPFAM" id="SSF56112">
    <property type="entry name" value="Protein kinase-like (PK-like)"/>
    <property type="match status" value="1"/>
</dbReference>
<dbReference type="InterPro" id="IPR011009">
    <property type="entry name" value="Kinase-like_dom_sf"/>
</dbReference>
<sequence>MTEFDVHEDPLTFIQVIGRFASMVPAGMGYDVRFSNAGRVLANEKIRTVLEIFPAPVMPCFGGVPAGDDAADSIKVDLLVENPLFTPRGLLFSRFIQVWEGHEVYDGARWSTGPLQVPSVAKVLGSQSIEGTANRHQGIAPDDVLGAYQIVISAAQPSQSDSGTTEGRFQLERRDGKHRLSERALVRIVFEQKGGSIYTAQDCKELLQATRHWVEGLQGLQEKGITHRDISSGNLLLGPDPNSRAFMIDLGLADFDSKEIVTVSDSRNGEGNDARGPNHVIGTLPFISHQILEASVEGDPLLHTFYHDLESILWVLVHHVLQEEHSNLAKAKREALLSTNLHEVLIIKQVMLSDAPRKLKFSGRFKDLEPFLKAFAEACWDHHKCRRNLESQSVIEMVDRALQSLSPSSVEAIMGTR</sequence>
<dbReference type="InterPro" id="IPR008266">
    <property type="entry name" value="Tyr_kinase_AS"/>
</dbReference>
<organism evidence="2 3">
    <name type="scientific">Tulasnella calospora MUT 4182</name>
    <dbReference type="NCBI Taxonomy" id="1051891"/>
    <lineage>
        <taxon>Eukaryota</taxon>
        <taxon>Fungi</taxon>
        <taxon>Dikarya</taxon>
        <taxon>Basidiomycota</taxon>
        <taxon>Agaricomycotina</taxon>
        <taxon>Agaricomycetes</taxon>
        <taxon>Cantharellales</taxon>
        <taxon>Tulasnellaceae</taxon>
        <taxon>Tulasnella</taxon>
    </lineage>
</organism>
<proteinExistence type="predicted"/>
<keyword evidence="3" id="KW-1185">Reference proteome</keyword>
<evidence type="ECO:0000259" key="1">
    <source>
        <dbReference type="Pfam" id="PF17667"/>
    </source>
</evidence>
<feature type="domain" description="Fungal-type protein kinase" evidence="1">
    <location>
        <begin position="164"/>
        <end position="318"/>
    </location>
</feature>
<dbReference type="PROSITE" id="PS00109">
    <property type="entry name" value="PROTEIN_KINASE_TYR"/>
    <property type="match status" value="1"/>
</dbReference>
<gene>
    <name evidence="2" type="ORF">M407DRAFT_28412</name>
</gene>
<dbReference type="GO" id="GO:0004672">
    <property type="term" value="F:protein kinase activity"/>
    <property type="evidence" value="ECO:0007669"/>
    <property type="project" value="InterPro"/>
</dbReference>
<dbReference type="Pfam" id="PF17667">
    <property type="entry name" value="Pkinase_fungal"/>
    <property type="match status" value="1"/>
</dbReference>
<dbReference type="OrthoDB" id="5584477at2759"/>
<reference evidence="3" key="2">
    <citation type="submission" date="2015-01" db="EMBL/GenBank/DDBJ databases">
        <title>Evolutionary Origins and Diversification of the Mycorrhizal Mutualists.</title>
        <authorList>
            <consortium name="DOE Joint Genome Institute"/>
            <consortium name="Mycorrhizal Genomics Consortium"/>
            <person name="Kohler A."/>
            <person name="Kuo A."/>
            <person name="Nagy L.G."/>
            <person name="Floudas D."/>
            <person name="Copeland A."/>
            <person name="Barry K.W."/>
            <person name="Cichocki N."/>
            <person name="Veneault-Fourrey C."/>
            <person name="LaButti K."/>
            <person name="Lindquist E.A."/>
            <person name="Lipzen A."/>
            <person name="Lundell T."/>
            <person name="Morin E."/>
            <person name="Murat C."/>
            <person name="Riley R."/>
            <person name="Ohm R."/>
            <person name="Sun H."/>
            <person name="Tunlid A."/>
            <person name="Henrissat B."/>
            <person name="Grigoriev I.V."/>
            <person name="Hibbett D.S."/>
            <person name="Martin F."/>
        </authorList>
    </citation>
    <scope>NUCLEOTIDE SEQUENCE [LARGE SCALE GENOMIC DNA]</scope>
    <source>
        <strain evidence="3">MUT 4182</strain>
    </source>
</reference>
<dbReference type="Proteomes" id="UP000054248">
    <property type="component" value="Unassembled WGS sequence"/>
</dbReference>
<dbReference type="InterPro" id="IPR040976">
    <property type="entry name" value="Pkinase_fungal"/>
</dbReference>
<name>A0A0C3QC07_9AGAM</name>
<dbReference type="EMBL" id="KN823121">
    <property type="protein sequence ID" value="KIO21994.1"/>
    <property type="molecule type" value="Genomic_DNA"/>
</dbReference>
<dbReference type="HOGENOM" id="CLU_570108_0_0_1"/>
<accession>A0A0C3QC07</accession>